<sequence>MRTAKHQINPSYPNVTERVAAIVPAFNEGLRISAILQVLTQSLLLSEIVVVDDGSTDNTETVVRKFPSVKYIKNDTNRGKGFSVDRGVALTSAPIVFFCDADLENLTQDIVLSIIGPVIRQEFDMFVGVRGNFAQRSWRFVALNSGERALRREIWEQLPSWYKVGWRIEPGLNNFVSLTGRKMGYRVFPYRTPAQEKKRGLLLGTVNRVKLSTGLVLSYFRFMLIDRPILKKLTSKHLLNGNN</sequence>
<reference evidence="2 3" key="1">
    <citation type="journal article" date="2016" name="Nat. Commun.">
        <title>Thousands of microbial genomes shed light on interconnected biogeochemical processes in an aquifer system.</title>
        <authorList>
            <person name="Anantharaman K."/>
            <person name="Brown C.T."/>
            <person name="Hug L.A."/>
            <person name="Sharon I."/>
            <person name="Castelle C.J."/>
            <person name="Probst A.J."/>
            <person name="Thomas B.C."/>
            <person name="Singh A."/>
            <person name="Wilkins M.J."/>
            <person name="Karaoz U."/>
            <person name="Brodie E.L."/>
            <person name="Williams K.H."/>
            <person name="Hubbard S.S."/>
            <person name="Banfield J.F."/>
        </authorList>
    </citation>
    <scope>NUCLEOTIDE SEQUENCE [LARGE SCALE GENOMIC DNA]</scope>
</reference>
<name>A0A1F8DY86_9BACT</name>
<dbReference type="PANTHER" id="PTHR48090:SF7">
    <property type="entry name" value="RFBJ PROTEIN"/>
    <property type="match status" value="1"/>
</dbReference>
<dbReference type="AlphaFoldDB" id="A0A1F8DY86"/>
<comment type="caution">
    <text evidence="2">The sequence shown here is derived from an EMBL/GenBank/DDBJ whole genome shotgun (WGS) entry which is preliminary data.</text>
</comment>
<dbReference type="SUPFAM" id="SSF53448">
    <property type="entry name" value="Nucleotide-diphospho-sugar transferases"/>
    <property type="match status" value="1"/>
</dbReference>
<dbReference type="Pfam" id="PF00535">
    <property type="entry name" value="Glycos_transf_2"/>
    <property type="match status" value="1"/>
</dbReference>
<dbReference type="InterPro" id="IPR050256">
    <property type="entry name" value="Glycosyltransferase_2"/>
</dbReference>
<dbReference type="Proteomes" id="UP000177011">
    <property type="component" value="Unassembled WGS sequence"/>
</dbReference>
<proteinExistence type="predicted"/>
<evidence type="ECO:0000259" key="1">
    <source>
        <dbReference type="Pfam" id="PF00535"/>
    </source>
</evidence>
<organism evidence="2 3">
    <name type="scientific">Candidatus Wolfebacteria bacterium RIFCSPLOWO2_01_FULL_47_17b</name>
    <dbReference type="NCBI Taxonomy" id="1802558"/>
    <lineage>
        <taxon>Bacteria</taxon>
        <taxon>Candidatus Wolfeibacteriota</taxon>
    </lineage>
</organism>
<dbReference type="CDD" id="cd04179">
    <property type="entry name" value="DPM_DPG-synthase_like"/>
    <property type="match status" value="1"/>
</dbReference>
<dbReference type="PANTHER" id="PTHR48090">
    <property type="entry name" value="UNDECAPRENYL-PHOSPHATE 4-DEOXY-4-FORMAMIDO-L-ARABINOSE TRANSFERASE-RELATED"/>
    <property type="match status" value="1"/>
</dbReference>
<feature type="domain" description="Glycosyltransferase 2-like" evidence="1">
    <location>
        <begin position="22"/>
        <end position="140"/>
    </location>
</feature>
<gene>
    <name evidence="2" type="ORF">A2935_04190</name>
</gene>
<dbReference type="InterPro" id="IPR029044">
    <property type="entry name" value="Nucleotide-diphossugar_trans"/>
</dbReference>
<dbReference type="EMBL" id="MGIS01000011">
    <property type="protein sequence ID" value="OGM93521.1"/>
    <property type="molecule type" value="Genomic_DNA"/>
</dbReference>
<accession>A0A1F8DY86</accession>
<protein>
    <recommendedName>
        <fullName evidence="1">Glycosyltransferase 2-like domain-containing protein</fullName>
    </recommendedName>
</protein>
<evidence type="ECO:0000313" key="2">
    <source>
        <dbReference type="EMBL" id="OGM93521.1"/>
    </source>
</evidence>
<evidence type="ECO:0000313" key="3">
    <source>
        <dbReference type="Proteomes" id="UP000177011"/>
    </source>
</evidence>
<dbReference type="Gene3D" id="3.90.550.10">
    <property type="entry name" value="Spore Coat Polysaccharide Biosynthesis Protein SpsA, Chain A"/>
    <property type="match status" value="1"/>
</dbReference>
<dbReference type="InterPro" id="IPR001173">
    <property type="entry name" value="Glyco_trans_2-like"/>
</dbReference>